<name>A0ABP2D5T0_9RHOB</name>
<dbReference type="Gene3D" id="1.20.1560.10">
    <property type="entry name" value="ABC transporter type 1, transmembrane domain"/>
    <property type="match status" value="1"/>
</dbReference>
<evidence type="ECO:0000256" key="5">
    <source>
        <dbReference type="ARBA" id="ARBA00022989"/>
    </source>
</evidence>
<dbReference type="EMBL" id="ABID01000048">
    <property type="protein sequence ID" value="EDQ03071.1"/>
    <property type="molecule type" value="Genomic_DNA"/>
</dbReference>
<evidence type="ECO:0000259" key="8">
    <source>
        <dbReference type="PROSITE" id="PS50893"/>
    </source>
</evidence>
<evidence type="ECO:0000256" key="4">
    <source>
        <dbReference type="ARBA" id="ARBA00022840"/>
    </source>
</evidence>
<dbReference type="InterPro" id="IPR036640">
    <property type="entry name" value="ABC1_TM_sf"/>
</dbReference>
<dbReference type="InterPro" id="IPR003593">
    <property type="entry name" value="AAA+_ATPase"/>
</dbReference>
<evidence type="ECO:0000256" key="1">
    <source>
        <dbReference type="ARBA" id="ARBA00004651"/>
    </source>
</evidence>
<dbReference type="PROSITE" id="PS50893">
    <property type="entry name" value="ABC_TRANSPORTER_2"/>
    <property type="match status" value="1"/>
</dbReference>
<sequence length="589" mass="64031">MSNTRALLKLFQQLEDLRWYIVPLVILGILVSLFEGIGLLLLVPIFAALLGTSGDEQAAQSTGLGFLDEALAAFTDESRLTALILCIVGLVILKNIAQYIKDVAWTAYDAETNKHIQAKLFARLMANDPRDFARGPGGLLNTFENQSWRAIDALLGVAVALVELCGALFFIALLIILSLEMTLIVLLCGTALYVLISFLTRKIETLGAELVETQEDVSRRLWDVLTGLKTIFIFGNEAQEKKQFARVIDRTVSKGVRQEKLSAAVDPIIETLVALLIGAVCILSIGEDLSALPELVSFVLILRRLIPRLQSLIGVRVELAAEIASIHNILPFFEPPRRSGGDTPFRGFETDIEVEGLTFQYDSEEDVALDEVSFSIALGEITGVAGPSGAGKSTLVDLLCRIRTPSGGAIKANGYDIGNFALTDWRAKLGVVIQDIHLFRASIRDNIAYGLPDVSPAEIEEAARAASIHEFIVNHPEGYDRVLTENGADLSGGQRQRLALARALLRKPKLLILDEATSALDPLAETLVKEAIAARPEGCTVLVIAHRATTIKVADTIIVMEGGRVVQSGTWDSLVNDLGLFQRMFQPDA</sequence>
<feature type="domain" description="ABC transmembrane type-1" evidence="9">
    <location>
        <begin position="24"/>
        <end position="321"/>
    </location>
</feature>
<keyword evidence="3" id="KW-0547">Nucleotide-binding</keyword>
<dbReference type="RefSeq" id="WP_007121350.1">
    <property type="nucleotide sequence ID" value="NZ_ABID01000048.1"/>
</dbReference>
<feature type="transmembrane region" description="Helical" evidence="7">
    <location>
        <begin position="70"/>
        <end position="93"/>
    </location>
</feature>
<dbReference type="PROSITE" id="PS50929">
    <property type="entry name" value="ABC_TM1F"/>
    <property type="match status" value="1"/>
</dbReference>
<dbReference type="PANTHER" id="PTHR24221">
    <property type="entry name" value="ATP-BINDING CASSETTE SUB-FAMILY B"/>
    <property type="match status" value="1"/>
</dbReference>
<dbReference type="Pfam" id="PF00664">
    <property type="entry name" value="ABC_membrane"/>
    <property type="match status" value="1"/>
</dbReference>
<accession>A0ABP2D5T0</accession>
<dbReference type="InterPro" id="IPR039421">
    <property type="entry name" value="Type_1_exporter"/>
</dbReference>
<evidence type="ECO:0000256" key="7">
    <source>
        <dbReference type="SAM" id="Phobius"/>
    </source>
</evidence>
<evidence type="ECO:0000313" key="10">
    <source>
        <dbReference type="EMBL" id="EDQ03071.1"/>
    </source>
</evidence>
<dbReference type="Proteomes" id="UP000003257">
    <property type="component" value="Unassembled WGS sequence"/>
</dbReference>
<dbReference type="Pfam" id="PF00005">
    <property type="entry name" value="ABC_tran"/>
    <property type="match status" value="1"/>
</dbReference>
<proteinExistence type="predicted"/>
<keyword evidence="6 7" id="KW-0472">Membrane</keyword>
<reference evidence="10 11" key="1">
    <citation type="submission" date="2007-11" db="EMBL/GenBank/DDBJ databases">
        <authorList>
            <person name="Wagner-Dobler I."/>
            <person name="Ferriera S."/>
            <person name="Johnson J."/>
            <person name="Kravitz S."/>
            <person name="Beeson K."/>
            <person name="Sutton G."/>
            <person name="Rogers Y.-H."/>
            <person name="Friedman R."/>
            <person name="Frazier M."/>
            <person name="Venter J.C."/>
        </authorList>
    </citation>
    <scope>NUCLEOTIDE SEQUENCE [LARGE SCALE GENOMIC DNA]</scope>
    <source>
        <strain evidence="10 11">HEL-45</strain>
    </source>
</reference>
<gene>
    <name evidence="10" type="ORF">OIHEL45_17051</name>
</gene>
<dbReference type="PANTHER" id="PTHR24221:SF654">
    <property type="entry name" value="ATP-BINDING CASSETTE SUB-FAMILY B MEMBER 6"/>
    <property type="match status" value="1"/>
</dbReference>
<evidence type="ECO:0000256" key="6">
    <source>
        <dbReference type="ARBA" id="ARBA00023136"/>
    </source>
</evidence>
<dbReference type="InterPro" id="IPR003439">
    <property type="entry name" value="ABC_transporter-like_ATP-bd"/>
</dbReference>
<dbReference type="InterPro" id="IPR011527">
    <property type="entry name" value="ABC1_TM_dom"/>
</dbReference>
<dbReference type="Gene3D" id="3.40.50.300">
    <property type="entry name" value="P-loop containing nucleotide triphosphate hydrolases"/>
    <property type="match status" value="1"/>
</dbReference>
<dbReference type="SUPFAM" id="SSF52540">
    <property type="entry name" value="P-loop containing nucleoside triphosphate hydrolases"/>
    <property type="match status" value="1"/>
</dbReference>
<evidence type="ECO:0000256" key="3">
    <source>
        <dbReference type="ARBA" id="ARBA00022741"/>
    </source>
</evidence>
<evidence type="ECO:0000259" key="9">
    <source>
        <dbReference type="PROSITE" id="PS50929"/>
    </source>
</evidence>
<dbReference type="SMART" id="SM00382">
    <property type="entry name" value="AAA"/>
    <property type="match status" value="1"/>
</dbReference>
<comment type="subcellular location">
    <subcellularLocation>
        <location evidence="1">Cell membrane</location>
        <topology evidence="1">Multi-pass membrane protein</topology>
    </subcellularLocation>
</comment>
<dbReference type="SUPFAM" id="SSF90123">
    <property type="entry name" value="ABC transporter transmembrane region"/>
    <property type="match status" value="1"/>
</dbReference>
<feature type="transmembrane region" description="Helical" evidence="7">
    <location>
        <begin position="263"/>
        <end position="285"/>
    </location>
</feature>
<keyword evidence="2 7" id="KW-0812">Transmembrane</keyword>
<dbReference type="InterPro" id="IPR017871">
    <property type="entry name" value="ABC_transporter-like_CS"/>
</dbReference>
<evidence type="ECO:0000256" key="2">
    <source>
        <dbReference type="ARBA" id="ARBA00022692"/>
    </source>
</evidence>
<keyword evidence="11" id="KW-1185">Reference proteome</keyword>
<feature type="transmembrane region" description="Helical" evidence="7">
    <location>
        <begin position="21"/>
        <end position="50"/>
    </location>
</feature>
<feature type="transmembrane region" description="Helical" evidence="7">
    <location>
        <begin position="183"/>
        <end position="200"/>
    </location>
</feature>
<protein>
    <submittedName>
        <fullName evidence="10">ABC transporter related protein</fullName>
    </submittedName>
</protein>
<keyword evidence="4" id="KW-0067">ATP-binding</keyword>
<dbReference type="InterPro" id="IPR027417">
    <property type="entry name" value="P-loop_NTPase"/>
</dbReference>
<feature type="transmembrane region" description="Helical" evidence="7">
    <location>
        <begin position="153"/>
        <end position="177"/>
    </location>
</feature>
<feature type="domain" description="ABC transporter" evidence="8">
    <location>
        <begin position="352"/>
        <end position="587"/>
    </location>
</feature>
<dbReference type="PROSITE" id="PS00211">
    <property type="entry name" value="ABC_TRANSPORTER_1"/>
    <property type="match status" value="1"/>
</dbReference>
<organism evidence="10 11">
    <name type="scientific">Sulfitobacter indolifex HEL-45</name>
    <dbReference type="NCBI Taxonomy" id="391624"/>
    <lineage>
        <taxon>Bacteria</taxon>
        <taxon>Pseudomonadati</taxon>
        <taxon>Pseudomonadota</taxon>
        <taxon>Alphaproteobacteria</taxon>
        <taxon>Rhodobacterales</taxon>
        <taxon>Roseobacteraceae</taxon>
        <taxon>Sulfitobacter</taxon>
    </lineage>
</organism>
<evidence type="ECO:0000313" key="11">
    <source>
        <dbReference type="Proteomes" id="UP000003257"/>
    </source>
</evidence>
<comment type="caution">
    <text evidence="10">The sequence shown here is derived from an EMBL/GenBank/DDBJ whole genome shotgun (WGS) entry which is preliminary data.</text>
</comment>
<keyword evidence="5 7" id="KW-1133">Transmembrane helix</keyword>